<evidence type="ECO:0000313" key="2">
    <source>
        <dbReference type="Proteomes" id="UP000198263"/>
    </source>
</evidence>
<proteinExistence type="predicted"/>
<reference evidence="1 2" key="1">
    <citation type="submission" date="2016-01" db="EMBL/GenBank/DDBJ databases">
        <authorList>
            <person name="Peeters C."/>
        </authorList>
    </citation>
    <scope>NUCLEOTIDE SEQUENCE [LARGE SCALE GENOMIC DNA]</scope>
    <source>
        <strain evidence="1">LMG 29315</strain>
    </source>
</reference>
<dbReference type="EMBL" id="FCNV02000028">
    <property type="protein sequence ID" value="SAL52519.1"/>
    <property type="molecule type" value="Genomic_DNA"/>
</dbReference>
<gene>
    <name evidence="1" type="ORF">AWB72_05602</name>
</gene>
<keyword evidence="2" id="KW-1185">Reference proteome</keyword>
<organism evidence="1 2">
    <name type="scientific">Caballeronia concitans</name>
    <dbReference type="NCBI Taxonomy" id="1777133"/>
    <lineage>
        <taxon>Bacteria</taxon>
        <taxon>Pseudomonadati</taxon>
        <taxon>Pseudomonadota</taxon>
        <taxon>Betaproteobacteria</taxon>
        <taxon>Burkholderiales</taxon>
        <taxon>Burkholderiaceae</taxon>
        <taxon>Caballeronia</taxon>
    </lineage>
</organism>
<comment type="caution">
    <text evidence="1">The sequence shown here is derived from an EMBL/GenBank/DDBJ whole genome shotgun (WGS) entry which is preliminary data.</text>
</comment>
<name>A0A658R5W0_9BURK</name>
<sequence>MNVNALGRKDLCHIETVLTILETSQKAYSVNCLLNRPTYWEEGICEGNTEADISVRANKIIDRLAAIFQ</sequence>
<dbReference type="AlphaFoldDB" id="A0A658R5W0"/>
<dbReference type="Proteomes" id="UP000198263">
    <property type="component" value="Unassembled WGS sequence"/>
</dbReference>
<accession>A0A658R5W0</accession>
<protein>
    <submittedName>
        <fullName evidence="1">Uncharacterized protein</fullName>
    </submittedName>
</protein>
<evidence type="ECO:0000313" key="1">
    <source>
        <dbReference type="EMBL" id="SAL52519.1"/>
    </source>
</evidence>